<gene>
    <name evidence="1" type="ORF">R1sor_022881</name>
</gene>
<dbReference type="Proteomes" id="UP001633002">
    <property type="component" value="Unassembled WGS sequence"/>
</dbReference>
<accession>A0ABD3GPA9</accession>
<evidence type="ECO:0000313" key="2">
    <source>
        <dbReference type="Proteomes" id="UP001633002"/>
    </source>
</evidence>
<protein>
    <submittedName>
        <fullName evidence="1">Uncharacterized protein</fullName>
    </submittedName>
</protein>
<proteinExistence type="predicted"/>
<dbReference type="EMBL" id="JBJQOH010000007">
    <property type="protein sequence ID" value="KAL3679925.1"/>
    <property type="molecule type" value="Genomic_DNA"/>
</dbReference>
<reference evidence="1 2" key="1">
    <citation type="submission" date="2024-09" db="EMBL/GenBank/DDBJ databases">
        <title>Chromosome-scale assembly of Riccia sorocarpa.</title>
        <authorList>
            <person name="Paukszto L."/>
        </authorList>
    </citation>
    <scope>NUCLEOTIDE SEQUENCE [LARGE SCALE GENOMIC DNA]</scope>
    <source>
        <strain evidence="1">LP-2024</strain>
        <tissue evidence="1">Aerial parts of the thallus</tissue>
    </source>
</reference>
<keyword evidence="2" id="KW-1185">Reference proteome</keyword>
<evidence type="ECO:0000313" key="1">
    <source>
        <dbReference type="EMBL" id="KAL3679925.1"/>
    </source>
</evidence>
<comment type="caution">
    <text evidence="1">The sequence shown here is derived from an EMBL/GenBank/DDBJ whole genome shotgun (WGS) entry which is preliminary data.</text>
</comment>
<dbReference type="AlphaFoldDB" id="A0ABD3GPA9"/>
<name>A0ABD3GPA9_9MARC</name>
<organism evidence="1 2">
    <name type="scientific">Riccia sorocarpa</name>
    <dbReference type="NCBI Taxonomy" id="122646"/>
    <lineage>
        <taxon>Eukaryota</taxon>
        <taxon>Viridiplantae</taxon>
        <taxon>Streptophyta</taxon>
        <taxon>Embryophyta</taxon>
        <taxon>Marchantiophyta</taxon>
        <taxon>Marchantiopsida</taxon>
        <taxon>Marchantiidae</taxon>
        <taxon>Marchantiales</taxon>
        <taxon>Ricciaceae</taxon>
        <taxon>Riccia</taxon>
    </lineage>
</organism>
<sequence>MARAVNAQRVAAHHRNSRHDYELIVSYLEVLENFVATSVAVGRRKSEGKLDKDDSGDHMVVSMCVQGFSPCNGVVVGKKYNRPAQTKTVTVLCRSRDERKNSLISTYEDQAKEKLVLRKTAQEHKVTFRDAIVDDRRYDREAKQISRMTEALEMKRRARVDRRSILMTELVKNGKTMDDVTAVFRLLDNVEQMINANI</sequence>